<keyword evidence="3" id="KW-1185">Reference proteome</keyword>
<evidence type="ECO:0000313" key="2">
    <source>
        <dbReference type="EMBL" id="CAL6033946.1"/>
    </source>
</evidence>
<accession>A0AA86RQP1</accession>
<dbReference type="InterPro" id="IPR036291">
    <property type="entry name" value="NAD(P)-bd_dom_sf"/>
</dbReference>
<proteinExistence type="predicted"/>
<name>A0AA86RQP1_9EUKA</name>
<sequence length="95" mass="10403">MIDNRSYVDQLKAKFGSGPILITGATGSVGFELVRHLCKDFKIIAVGRDLDKLAQLRDDSSRFIAVGCGVCVAVHSALSESGYSRAWFWADAEFF</sequence>
<dbReference type="EMBL" id="CATOUU010001084">
    <property type="protein sequence ID" value="CAI9970850.1"/>
    <property type="molecule type" value="Genomic_DNA"/>
</dbReference>
<comment type="caution">
    <text evidence="1">The sequence shown here is derived from an EMBL/GenBank/DDBJ whole genome shotgun (WGS) entry which is preliminary data.</text>
</comment>
<protein>
    <submittedName>
        <fullName evidence="1">SDR family oxidoreductase</fullName>
    </submittedName>
    <submittedName>
        <fullName evidence="2">SDR_family oxidoreductase</fullName>
    </submittedName>
</protein>
<gene>
    <name evidence="2" type="ORF">HINF_LOCUS35212</name>
    <name evidence="1" type="ORF">HINF_LOCUS58495</name>
</gene>
<evidence type="ECO:0000313" key="3">
    <source>
        <dbReference type="Proteomes" id="UP001642409"/>
    </source>
</evidence>
<dbReference type="Gene3D" id="3.40.50.720">
    <property type="entry name" value="NAD(P)-binding Rossmann-like Domain"/>
    <property type="match status" value="1"/>
</dbReference>
<dbReference type="AlphaFoldDB" id="A0AA86RQP1"/>
<dbReference type="EMBL" id="CAXDID020000127">
    <property type="protein sequence ID" value="CAL6033946.1"/>
    <property type="molecule type" value="Genomic_DNA"/>
</dbReference>
<reference evidence="1" key="1">
    <citation type="submission" date="2023-06" db="EMBL/GenBank/DDBJ databases">
        <authorList>
            <person name="Kurt Z."/>
        </authorList>
    </citation>
    <scope>NUCLEOTIDE SEQUENCE</scope>
</reference>
<dbReference type="SUPFAM" id="SSF51735">
    <property type="entry name" value="NAD(P)-binding Rossmann-fold domains"/>
    <property type="match status" value="1"/>
</dbReference>
<reference evidence="2 3" key="2">
    <citation type="submission" date="2024-07" db="EMBL/GenBank/DDBJ databases">
        <authorList>
            <person name="Akdeniz Z."/>
        </authorList>
    </citation>
    <scope>NUCLEOTIDE SEQUENCE [LARGE SCALE GENOMIC DNA]</scope>
</reference>
<evidence type="ECO:0000313" key="1">
    <source>
        <dbReference type="EMBL" id="CAI9970850.1"/>
    </source>
</evidence>
<dbReference type="Proteomes" id="UP001642409">
    <property type="component" value="Unassembled WGS sequence"/>
</dbReference>
<organism evidence="1">
    <name type="scientific">Hexamita inflata</name>
    <dbReference type="NCBI Taxonomy" id="28002"/>
    <lineage>
        <taxon>Eukaryota</taxon>
        <taxon>Metamonada</taxon>
        <taxon>Diplomonadida</taxon>
        <taxon>Hexamitidae</taxon>
        <taxon>Hexamitinae</taxon>
        <taxon>Hexamita</taxon>
    </lineage>
</organism>